<gene>
    <name evidence="5" type="ORF">B0T18DRAFT_343339</name>
</gene>
<keyword evidence="6" id="KW-1185">Reference proteome</keyword>
<name>A0AA40K7P0_9PEZI</name>
<dbReference type="SUPFAM" id="SSF82704">
    <property type="entry name" value="AlbA-like"/>
    <property type="match status" value="1"/>
</dbReference>
<evidence type="ECO:0000313" key="6">
    <source>
        <dbReference type="Proteomes" id="UP001172155"/>
    </source>
</evidence>
<dbReference type="GO" id="GO:0006364">
    <property type="term" value="P:rRNA processing"/>
    <property type="evidence" value="ECO:0007669"/>
    <property type="project" value="TreeGrafter"/>
</dbReference>
<dbReference type="GO" id="GO:0005655">
    <property type="term" value="C:nucleolar ribonuclease P complex"/>
    <property type="evidence" value="ECO:0007669"/>
    <property type="project" value="InterPro"/>
</dbReference>
<dbReference type="PANTHER" id="PTHR28256:SF1">
    <property type="entry name" value="RIBONUCLEASES P_MRP PROTEIN SUBUNIT POP7"/>
    <property type="match status" value="1"/>
</dbReference>
<feature type="region of interest" description="Disordered" evidence="4">
    <location>
        <begin position="1"/>
        <end position="48"/>
    </location>
</feature>
<dbReference type="GO" id="GO:0004526">
    <property type="term" value="F:ribonuclease P activity"/>
    <property type="evidence" value="ECO:0007669"/>
    <property type="project" value="TreeGrafter"/>
</dbReference>
<dbReference type="GO" id="GO:0000172">
    <property type="term" value="C:ribonuclease MRP complex"/>
    <property type="evidence" value="ECO:0007669"/>
    <property type="project" value="InterPro"/>
</dbReference>
<dbReference type="GO" id="GO:0003723">
    <property type="term" value="F:RNA binding"/>
    <property type="evidence" value="ECO:0007669"/>
    <property type="project" value="TreeGrafter"/>
</dbReference>
<proteinExistence type="predicted"/>
<dbReference type="Gene3D" id="3.30.110.20">
    <property type="entry name" value="Alba-like domain"/>
    <property type="match status" value="1"/>
</dbReference>
<keyword evidence="2" id="KW-0819">tRNA processing</keyword>
<sequence>MASLSTDGANAPPPLINRPEAKLPALPKGSRLHKRPLPSLPLRTTTRPYGPDFDLDGYRMPPRAPHTVVIKVSASTPFMAAVKRARNALETGPQTTKGLPLTARIAALGVDAAKAGEQVLGPVSDALDEVVLVATGRAIAKALEVGMFLRKNKELVVVVRTRTVAAIDDVVMGGMEEEEGGGEEQVRVRQLSCVEVGIRHRK</sequence>
<evidence type="ECO:0000313" key="5">
    <source>
        <dbReference type="EMBL" id="KAK0749023.1"/>
    </source>
</evidence>
<organism evidence="5 6">
    <name type="scientific">Schizothecium vesticola</name>
    <dbReference type="NCBI Taxonomy" id="314040"/>
    <lineage>
        <taxon>Eukaryota</taxon>
        <taxon>Fungi</taxon>
        <taxon>Dikarya</taxon>
        <taxon>Ascomycota</taxon>
        <taxon>Pezizomycotina</taxon>
        <taxon>Sordariomycetes</taxon>
        <taxon>Sordariomycetidae</taxon>
        <taxon>Sordariales</taxon>
        <taxon>Schizotheciaceae</taxon>
        <taxon>Schizothecium</taxon>
    </lineage>
</organism>
<dbReference type="GO" id="GO:0000171">
    <property type="term" value="F:ribonuclease MRP activity"/>
    <property type="evidence" value="ECO:0007669"/>
    <property type="project" value="TreeGrafter"/>
</dbReference>
<dbReference type="GO" id="GO:0001682">
    <property type="term" value="P:tRNA 5'-leader removal"/>
    <property type="evidence" value="ECO:0007669"/>
    <property type="project" value="InterPro"/>
</dbReference>
<evidence type="ECO:0000256" key="4">
    <source>
        <dbReference type="SAM" id="MobiDB-lite"/>
    </source>
</evidence>
<evidence type="ECO:0000256" key="2">
    <source>
        <dbReference type="ARBA" id="ARBA00022694"/>
    </source>
</evidence>
<dbReference type="InterPro" id="IPR036882">
    <property type="entry name" value="Alba-like_dom_sf"/>
</dbReference>
<evidence type="ECO:0000256" key="1">
    <source>
        <dbReference type="ARBA" id="ARBA00004123"/>
    </source>
</evidence>
<dbReference type="GO" id="GO:0034965">
    <property type="term" value="P:intronic box C/D snoRNA processing"/>
    <property type="evidence" value="ECO:0007669"/>
    <property type="project" value="TreeGrafter"/>
</dbReference>
<comment type="subcellular location">
    <subcellularLocation>
        <location evidence="1">Nucleus</location>
    </subcellularLocation>
</comment>
<reference evidence="5" key="1">
    <citation type="submission" date="2023-06" db="EMBL/GenBank/DDBJ databases">
        <title>Genome-scale phylogeny and comparative genomics of the fungal order Sordariales.</title>
        <authorList>
            <consortium name="Lawrence Berkeley National Laboratory"/>
            <person name="Hensen N."/>
            <person name="Bonometti L."/>
            <person name="Westerberg I."/>
            <person name="Brannstrom I.O."/>
            <person name="Guillou S."/>
            <person name="Cros-Aarteil S."/>
            <person name="Calhoun S."/>
            <person name="Haridas S."/>
            <person name="Kuo A."/>
            <person name="Mondo S."/>
            <person name="Pangilinan J."/>
            <person name="Riley R."/>
            <person name="LaButti K."/>
            <person name="Andreopoulos B."/>
            <person name="Lipzen A."/>
            <person name="Chen C."/>
            <person name="Yanf M."/>
            <person name="Daum C."/>
            <person name="Ng V."/>
            <person name="Clum A."/>
            <person name="Steindorff A."/>
            <person name="Ohm R."/>
            <person name="Martin F."/>
            <person name="Silar P."/>
            <person name="Natvig D."/>
            <person name="Lalanne C."/>
            <person name="Gautier V."/>
            <person name="Ament-velasquez S.L."/>
            <person name="Kruys A."/>
            <person name="Hutchinson M.I."/>
            <person name="Powell A.J."/>
            <person name="Barry K."/>
            <person name="Miller A.N."/>
            <person name="Grigoriev I.V."/>
            <person name="Debuchy R."/>
            <person name="Gladieux P."/>
            <person name="Thoren M.H."/>
            <person name="Johannesson H."/>
        </authorList>
    </citation>
    <scope>NUCLEOTIDE SEQUENCE</scope>
    <source>
        <strain evidence="5">SMH3187-1</strain>
    </source>
</reference>
<protein>
    <submittedName>
        <fullName evidence="5">Rpp20 subunit of nuclear RNase MRP and P-domain-containing protein</fullName>
    </submittedName>
</protein>
<dbReference type="Pfam" id="PF12328">
    <property type="entry name" value="Rpp20"/>
    <property type="match status" value="1"/>
</dbReference>
<dbReference type="InterPro" id="IPR014612">
    <property type="entry name" value="Pop7/Rpp20"/>
</dbReference>
<dbReference type="AlphaFoldDB" id="A0AA40K7P0"/>
<dbReference type="EMBL" id="JAUKUD010000003">
    <property type="protein sequence ID" value="KAK0749023.1"/>
    <property type="molecule type" value="Genomic_DNA"/>
</dbReference>
<dbReference type="GO" id="GO:0000294">
    <property type="term" value="P:nuclear-transcribed mRNA catabolic process, RNase MRP-dependent"/>
    <property type="evidence" value="ECO:0007669"/>
    <property type="project" value="TreeGrafter"/>
</dbReference>
<evidence type="ECO:0000256" key="3">
    <source>
        <dbReference type="ARBA" id="ARBA00023242"/>
    </source>
</evidence>
<dbReference type="InterPro" id="IPR020241">
    <property type="entry name" value="RNase_P/MRP_Pop7_fungi"/>
</dbReference>
<dbReference type="PANTHER" id="PTHR28256">
    <property type="entry name" value="RIBONUCLEASES P/MRP PROTEIN SUBUNIT POP7"/>
    <property type="match status" value="1"/>
</dbReference>
<accession>A0AA40K7P0</accession>
<comment type="caution">
    <text evidence="5">The sequence shown here is derived from an EMBL/GenBank/DDBJ whole genome shotgun (WGS) entry which is preliminary data.</text>
</comment>
<keyword evidence="3" id="KW-0539">Nucleus</keyword>
<dbReference type="Proteomes" id="UP001172155">
    <property type="component" value="Unassembled WGS sequence"/>
</dbReference>